<dbReference type="GeneID" id="73467969"/>
<keyword evidence="3" id="KW-0813">Transport</keyword>
<dbReference type="AlphaFoldDB" id="A0A8J5V0I4"/>
<keyword evidence="4" id="KW-0677">Repeat</keyword>
<organism evidence="7 8">
    <name type="scientific">[Candida] subhashii</name>
    <dbReference type="NCBI Taxonomy" id="561895"/>
    <lineage>
        <taxon>Eukaryota</taxon>
        <taxon>Fungi</taxon>
        <taxon>Dikarya</taxon>
        <taxon>Ascomycota</taxon>
        <taxon>Saccharomycotina</taxon>
        <taxon>Pichiomycetes</taxon>
        <taxon>Debaryomycetaceae</taxon>
        <taxon>Spathaspora</taxon>
    </lineage>
</organism>
<evidence type="ECO:0000256" key="1">
    <source>
        <dbReference type="ARBA" id="ARBA00004225"/>
    </source>
</evidence>
<protein>
    <recommendedName>
        <fullName evidence="9">Mitochondrial carrier</fullName>
    </recommendedName>
</protein>
<dbReference type="Proteomes" id="UP000694255">
    <property type="component" value="Unassembled WGS sequence"/>
</dbReference>
<keyword evidence="5" id="KW-0472">Membrane</keyword>
<keyword evidence="5" id="KW-1133">Transmembrane helix</keyword>
<evidence type="ECO:0000313" key="7">
    <source>
        <dbReference type="EMBL" id="KAG7665480.1"/>
    </source>
</evidence>
<evidence type="ECO:0000256" key="2">
    <source>
        <dbReference type="ARBA" id="ARBA00006375"/>
    </source>
</evidence>
<dbReference type="RefSeq" id="XP_049265712.1">
    <property type="nucleotide sequence ID" value="XM_049404793.1"/>
</dbReference>
<name>A0A8J5V0I4_9ASCO</name>
<proteinExistence type="inferred from homology"/>
<gene>
    <name evidence="7" type="ORF">J8A68_001168</name>
</gene>
<comment type="subcellular location">
    <subcellularLocation>
        <location evidence="1">Mitochondrion membrane</location>
        <topology evidence="1">Multi-pass membrane protein</topology>
    </subcellularLocation>
</comment>
<evidence type="ECO:0008006" key="9">
    <source>
        <dbReference type="Google" id="ProtNLM"/>
    </source>
</evidence>
<dbReference type="InterPro" id="IPR049563">
    <property type="entry name" value="TXTP-like"/>
</dbReference>
<evidence type="ECO:0000256" key="4">
    <source>
        <dbReference type="ARBA" id="ARBA00022737"/>
    </source>
</evidence>
<evidence type="ECO:0000313" key="8">
    <source>
        <dbReference type="Proteomes" id="UP000694255"/>
    </source>
</evidence>
<evidence type="ECO:0000256" key="3">
    <source>
        <dbReference type="ARBA" id="ARBA00022448"/>
    </source>
</evidence>
<dbReference type="PANTHER" id="PTHR45788">
    <property type="entry name" value="SUCCINATE/FUMARATE MITOCHONDRIAL TRANSPORTER-RELATED"/>
    <property type="match status" value="1"/>
</dbReference>
<comment type="similarity">
    <text evidence="2">Belongs to the mitochondrial carrier (TC 2.A.29) family.</text>
</comment>
<comment type="caution">
    <text evidence="7">The sequence shown here is derived from an EMBL/GenBank/DDBJ whole genome shotgun (WGS) entry which is preliminary data.</text>
</comment>
<keyword evidence="5" id="KW-0812">Transmembrane</keyword>
<reference evidence="7 8" key="1">
    <citation type="journal article" date="2021" name="DNA Res.">
        <title>Genome analysis of Candida subhashii reveals its hybrid nature and dual mitochondrial genome conformations.</title>
        <authorList>
            <person name="Mixao V."/>
            <person name="Hegedusova E."/>
            <person name="Saus E."/>
            <person name="Pryszcz L.P."/>
            <person name="Cillingova A."/>
            <person name="Nosek J."/>
            <person name="Gabaldon T."/>
        </authorList>
    </citation>
    <scope>NUCLEOTIDE SEQUENCE [LARGE SCALE GENOMIC DNA]</scope>
    <source>
        <strain evidence="7 8">CBS 10753</strain>
    </source>
</reference>
<dbReference type="PANTHER" id="PTHR45788:SF5">
    <property type="entry name" value="AFR253WP"/>
    <property type="match status" value="1"/>
</dbReference>
<dbReference type="EMBL" id="JAGSYN010000050">
    <property type="protein sequence ID" value="KAG7665480.1"/>
    <property type="molecule type" value="Genomic_DNA"/>
</dbReference>
<dbReference type="GO" id="GO:0006843">
    <property type="term" value="P:mitochondrial citrate transmembrane transport"/>
    <property type="evidence" value="ECO:0007669"/>
    <property type="project" value="TreeGrafter"/>
</dbReference>
<keyword evidence="8" id="KW-1185">Reference proteome</keyword>
<sequence length="304" mass="34052">MSKGCSALVLGAVFKNSTRLIAYNWSSNFMAVDTHDNTKKTSAPRLVIAGVMSAFAETLWLIPFENIKIRMVQNQSLVNEFKRNKELVSIVPSGNQSNKPKNIFYKQYVSPHQYFTGDVIDQYKGGEPPSKFKPYKPTPIDKLKVHYNKHPSLTLLGTIKEMHQLQGIRAFTSGTLITFARQIGVSWVWLSTYNATRQLIDPHNKEPSWFGHKHTAIQSTGLHLISSLAVIAVTLGNLHYFSVYVDFLPFVNSNDSLRTAYRLVLQEGPTVLFKGALPRGLKVLLSGGLTASIYGKVEEIVPQR</sequence>
<dbReference type="OrthoDB" id="44467at2759"/>
<evidence type="ECO:0000256" key="6">
    <source>
        <dbReference type="ARBA" id="ARBA00023128"/>
    </source>
</evidence>
<dbReference type="GO" id="GO:0031966">
    <property type="term" value="C:mitochondrial membrane"/>
    <property type="evidence" value="ECO:0007669"/>
    <property type="project" value="UniProtKB-SubCell"/>
</dbReference>
<accession>A0A8J5V0I4</accession>
<keyword evidence="6" id="KW-0496">Mitochondrion</keyword>
<evidence type="ECO:0000256" key="5">
    <source>
        <dbReference type="ARBA" id="ARBA00022989"/>
    </source>
</evidence>
<dbReference type="GO" id="GO:0071913">
    <property type="term" value="F:citrate secondary active transmembrane transporter activity"/>
    <property type="evidence" value="ECO:0007669"/>
    <property type="project" value="TreeGrafter"/>
</dbReference>